<gene>
    <name evidence="2" type="ORF">SORBI_3008G175400</name>
</gene>
<dbReference type="Gramene" id="OQU79655">
    <property type="protein sequence ID" value="OQU79655"/>
    <property type="gene ID" value="SORBI_3008G175400"/>
</dbReference>
<protein>
    <submittedName>
        <fullName evidence="2">Uncharacterized protein</fullName>
    </submittedName>
</protein>
<sequence>MPPTMDSSESKDGIEAGVNSPSLPLRRRAQSPRRELGRVSPARRLTMSRGELNRKHDDASSSGGGAGAAPRGKGDETKVLGGFAGSKNDGEDLLTGRRCLAAKGFKNDGAEFLGTERIFLAAKGSRNDGAEAEAEEVLGAFAGSKMANTAAAAAAERIDGAGLGALAEKAAAAFFDATPAVPHAVTLTEKRRLPSPSMARASVSSATSHSNAPQSSKRGRTSRCSGYHRSIESKGLKVNELNDVAEVTENDSGVDLVRKQGVETDQWTAQKAAKTNDTTNVTSKGLGASSGKSEAVTIPHTLCERATTELVETKKIYDVNSVQNWLLERESESDENYFMRIGTGDEKKVWQRTVRACPNVFGQKFSGRRLTSLKMATNNEDIRFLCQEMKTTGLTLDMREIDSPSMQVLSKITKFLCRNCLSRDEKADKIALEMLREAVKDITDVEAIGDIPGFIATVVLRSYFGNAESQRLALHILILLSRRHQNKLKIIRLGGFGSALWHVSQQHAMMGCRLMASLMDAEEGLMKFIKDEVSVEVVNLTVKTGNVTTWISGVIEGLRDFPLGETKFLEAVGSLPPEEVFVQQRLTWCLLDFVEQNEKYCLEDTLED</sequence>
<dbReference type="EMBL" id="CM000767">
    <property type="protein sequence ID" value="OQU79655.1"/>
    <property type="molecule type" value="Genomic_DNA"/>
</dbReference>
<reference evidence="2" key="2">
    <citation type="submission" date="2017-02" db="EMBL/GenBank/DDBJ databases">
        <title>WGS assembly of Sorghum bicolor.</title>
        <authorList>
            <person name="Paterson A."/>
            <person name="Mullet J."/>
            <person name="Bowers J."/>
            <person name="Bruggmann R."/>
            <person name="Dubchak I."/>
            <person name="Grimwood J."/>
            <person name="Gundlach H."/>
            <person name="Haberer G."/>
            <person name="Hellsten U."/>
            <person name="Mitros T."/>
            <person name="Poliakov A."/>
            <person name="Schmutz J."/>
            <person name="Spannagl M."/>
            <person name="Tang H."/>
            <person name="Wang X."/>
            <person name="Wicker T."/>
            <person name="Bharti A."/>
            <person name="Chapman J."/>
            <person name="Feltus F."/>
            <person name="Gowik U."/>
            <person name="Grigoriev I."/>
            <person name="Lyons E."/>
            <person name="Maher C."/>
            <person name="Martis M."/>
            <person name="Narechania A."/>
            <person name="Otillar R."/>
            <person name="Penning B."/>
            <person name="Salamov A."/>
            <person name="Wang Y."/>
            <person name="Zhang L."/>
            <person name="Carpita N."/>
            <person name="Freeling M."/>
            <person name="Gingle A."/>
            <person name="Hash C."/>
            <person name="Keller B."/>
            <person name="Klein P."/>
            <person name="Kresovich S."/>
            <person name="Mccann M."/>
            <person name="Ming R."/>
            <person name="Peterson D."/>
            <person name="Rahman M."/>
            <person name="Ware D."/>
            <person name="Westhoff P."/>
            <person name="Mayer K."/>
            <person name="Messing J."/>
            <person name="Sims D."/>
            <person name="Jenkins J."/>
            <person name="Shu S."/>
            <person name="Rokhsar D."/>
        </authorList>
    </citation>
    <scope>NUCLEOTIDE SEQUENCE</scope>
</reference>
<dbReference type="InParanoid" id="A0A1B6PEA4"/>
<organism evidence="2 3">
    <name type="scientific">Sorghum bicolor</name>
    <name type="common">Sorghum</name>
    <name type="synonym">Sorghum vulgare</name>
    <dbReference type="NCBI Taxonomy" id="4558"/>
    <lineage>
        <taxon>Eukaryota</taxon>
        <taxon>Viridiplantae</taxon>
        <taxon>Streptophyta</taxon>
        <taxon>Embryophyta</taxon>
        <taxon>Tracheophyta</taxon>
        <taxon>Spermatophyta</taxon>
        <taxon>Magnoliopsida</taxon>
        <taxon>Liliopsida</taxon>
        <taxon>Poales</taxon>
        <taxon>Poaceae</taxon>
        <taxon>PACMAD clade</taxon>
        <taxon>Panicoideae</taxon>
        <taxon>Andropogonodae</taxon>
        <taxon>Andropogoneae</taxon>
        <taxon>Sorghinae</taxon>
        <taxon>Sorghum</taxon>
    </lineage>
</organism>
<proteinExistence type="predicted"/>
<keyword evidence="3" id="KW-1185">Reference proteome</keyword>
<feature type="region of interest" description="Disordered" evidence="1">
    <location>
        <begin position="270"/>
        <end position="292"/>
    </location>
</feature>
<feature type="region of interest" description="Disordered" evidence="1">
    <location>
        <begin position="186"/>
        <end position="228"/>
    </location>
</feature>
<dbReference type="AlphaFoldDB" id="A0A1B6PEA4"/>
<evidence type="ECO:0000313" key="2">
    <source>
        <dbReference type="EMBL" id="KXG24031.1"/>
    </source>
</evidence>
<accession>A0A1B6PEA4</accession>
<dbReference type="ExpressionAtlas" id="A0A1B6PEA4">
    <property type="expression patterns" value="baseline"/>
</dbReference>
<dbReference type="Gramene" id="KXG24031">
    <property type="protein sequence ID" value="KXG24031"/>
    <property type="gene ID" value="SORBI_3008G175400"/>
</dbReference>
<dbReference type="EMBL" id="CM000767">
    <property type="protein sequence ID" value="KXG24031.1"/>
    <property type="molecule type" value="Genomic_DNA"/>
</dbReference>
<feature type="region of interest" description="Disordered" evidence="1">
    <location>
        <begin position="1"/>
        <end position="87"/>
    </location>
</feature>
<reference evidence="3" key="3">
    <citation type="journal article" date="2018" name="Plant J.">
        <title>The Sorghum bicolor reference genome: improved assembly, gene annotations, a transcriptome atlas, and signatures of genome organization.</title>
        <authorList>
            <person name="McCormick R.F."/>
            <person name="Truong S.K."/>
            <person name="Sreedasyam A."/>
            <person name="Jenkins J."/>
            <person name="Shu S."/>
            <person name="Sims D."/>
            <person name="Kennedy M."/>
            <person name="Amirebrahimi M."/>
            <person name="Weers B.D."/>
            <person name="McKinley B."/>
            <person name="Mattison A."/>
            <person name="Morishige D.T."/>
            <person name="Grimwood J."/>
            <person name="Schmutz J."/>
            <person name="Mullet J.E."/>
        </authorList>
    </citation>
    <scope>NUCLEOTIDE SEQUENCE [LARGE SCALE GENOMIC DNA]</scope>
    <source>
        <strain evidence="3">cv. BTx623</strain>
    </source>
</reference>
<dbReference type="Proteomes" id="UP000000768">
    <property type="component" value="Chromosome 8"/>
</dbReference>
<evidence type="ECO:0000313" key="3">
    <source>
        <dbReference type="Proteomes" id="UP000000768"/>
    </source>
</evidence>
<name>A0A1B6PEA4_SORBI</name>
<feature type="compositionally biased region" description="Polar residues" evidence="1">
    <location>
        <begin position="202"/>
        <end position="216"/>
    </location>
</feature>
<reference evidence="2 3" key="1">
    <citation type="journal article" date="2009" name="Nature">
        <title>The Sorghum bicolor genome and the diversification of grasses.</title>
        <authorList>
            <person name="Paterson A.H."/>
            <person name="Bowers J.E."/>
            <person name="Bruggmann R."/>
            <person name="Dubchak I."/>
            <person name="Grimwood J."/>
            <person name="Gundlach H."/>
            <person name="Haberer G."/>
            <person name="Hellsten U."/>
            <person name="Mitros T."/>
            <person name="Poliakov A."/>
            <person name="Schmutz J."/>
            <person name="Spannagl M."/>
            <person name="Tang H."/>
            <person name="Wang X."/>
            <person name="Wicker T."/>
            <person name="Bharti A.K."/>
            <person name="Chapman J."/>
            <person name="Feltus F.A."/>
            <person name="Gowik U."/>
            <person name="Grigoriev I.V."/>
            <person name="Lyons E."/>
            <person name="Maher C.A."/>
            <person name="Martis M."/>
            <person name="Narechania A."/>
            <person name="Otillar R.P."/>
            <person name="Penning B.W."/>
            <person name="Salamov A.A."/>
            <person name="Wang Y."/>
            <person name="Zhang L."/>
            <person name="Carpita N.C."/>
            <person name="Freeling M."/>
            <person name="Gingle A.R."/>
            <person name="Hash C.T."/>
            <person name="Keller B."/>
            <person name="Klein P."/>
            <person name="Kresovich S."/>
            <person name="McCann M.C."/>
            <person name="Ming R."/>
            <person name="Peterson D.G."/>
            <person name="Mehboob-ur-Rahman"/>
            <person name="Ware D."/>
            <person name="Westhoff P."/>
            <person name="Mayer K.F."/>
            <person name="Messing J."/>
            <person name="Rokhsar D.S."/>
        </authorList>
    </citation>
    <scope>NUCLEOTIDE SEQUENCE [LARGE SCALE GENOMIC DNA]</scope>
    <source>
        <strain evidence="3">cv. BTx623</strain>
    </source>
</reference>
<evidence type="ECO:0000256" key="1">
    <source>
        <dbReference type="SAM" id="MobiDB-lite"/>
    </source>
</evidence>
<feature type="compositionally biased region" description="Polar residues" evidence="1">
    <location>
        <begin position="270"/>
        <end position="283"/>
    </location>
</feature>